<dbReference type="GeneID" id="63720306"/>
<feature type="region of interest" description="Disordered" evidence="1">
    <location>
        <begin position="168"/>
        <end position="204"/>
    </location>
</feature>
<organism evidence="2 3">
    <name type="scientific">Drechmeria coniospora</name>
    <name type="common">Nematophagous fungus</name>
    <name type="synonym">Meria coniospora</name>
    <dbReference type="NCBI Taxonomy" id="98403"/>
    <lineage>
        <taxon>Eukaryota</taxon>
        <taxon>Fungi</taxon>
        <taxon>Dikarya</taxon>
        <taxon>Ascomycota</taxon>
        <taxon>Pezizomycotina</taxon>
        <taxon>Sordariomycetes</taxon>
        <taxon>Hypocreomycetidae</taxon>
        <taxon>Hypocreales</taxon>
        <taxon>Ophiocordycipitaceae</taxon>
        <taxon>Drechmeria</taxon>
    </lineage>
</organism>
<keyword evidence="3" id="KW-1185">Reference proteome</keyword>
<evidence type="ECO:0000313" key="2">
    <source>
        <dbReference type="EMBL" id="KYK55699.1"/>
    </source>
</evidence>
<proteinExistence type="predicted"/>
<dbReference type="InParanoid" id="A0A151GF30"/>
<name>A0A151GF30_DRECN</name>
<feature type="region of interest" description="Disordered" evidence="1">
    <location>
        <begin position="105"/>
        <end position="137"/>
    </location>
</feature>
<sequence>MRIPNSYKTTPPPTDKDACTDATYEGDTQRHPAANKPNACRDSKYTVLYFFPFVHADVRRTDTETPSAADAPLARLSISFLASSRYPLLLGFHLLGFLVLPPPSPSPPFPPPPPPPPQPPPQPQPHPPPPLSSSSFSSLLLLSPPPHSLPPPCHKLRQAHRAAAANIDGDGSFQDSQTTPPDGAPAEKAGDAAPAGVPISVPHAPWGARTPDVWCSTPRPCWSSGLDATLVRTVNRVPTTPDFLHAHLLATPTCTCQYLHALACSRYMGILGRIYKYAPEIDGC</sequence>
<accession>A0A151GF30</accession>
<dbReference type="AlphaFoldDB" id="A0A151GF30"/>
<dbReference type="RefSeq" id="XP_040655051.1">
    <property type="nucleotide sequence ID" value="XM_040804947.1"/>
</dbReference>
<reference evidence="2 3" key="1">
    <citation type="journal article" date="2016" name="Sci. Rep.">
        <title>Insights into Adaptations to a Near-Obligate Nematode Endoparasitic Lifestyle from the Finished Genome of Drechmeria coniospora.</title>
        <authorList>
            <person name="Zhang L."/>
            <person name="Zhou Z."/>
            <person name="Guo Q."/>
            <person name="Fokkens L."/>
            <person name="Miskei M."/>
            <person name="Pocsi I."/>
            <person name="Zhang W."/>
            <person name="Chen M."/>
            <person name="Wang L."/>
            <person name="Sun Y."/>
            <person name="Donzelli B.G."/>
            <person name="Gibson D.M."/>
            <person name="Nelson D.R."/>
            <person name="Luo J.G."/>
            <person name="Rep M."/>
            <person name="Liu H."/>
            <person name="Yang S."/>
            <person name="Wang J."/>
            <person name="Krasnoff S.B."/>
            <person name="Xu Y."/>
            <person name="Molnar I."/>
            <person name="Lin M."/>
        </authorList>
    </citation>
    <scope>NUCLEOTIDE SEQUENCE [LARGE SCALE GENOMIC DNA]</scope>
    <source>
        <strain evidence="2 3">ARSEF 6962</strain>
    </source>
</reference>
<feature type="region of interest" description="Disordered" evidence="1">
    <location>
        <begin position="1"/>
        <end position="38"/>
    </location>
</feature>
<comment type="caution">
    <text evidence="2">The sequence shown here is derived from an EMBL/GenBank/DDBJ whole genome shotgun (WGS) entry which is preliminary data.</text>
</comment>
<protein>
    <submittedName>
        <fullName evidence="2">Uncharacterized protein</fullName>
    </submittedName>
</protein>
<feature type="compositionally biased region" description="Low complexity" evidence="1">
    <location>
        <begin position="180"/>
        <end position="196"/>
    </location>
</feature>
<dbReference type="EMBL" id="LAYC01000003">
    <property type="protein sequence ID" value="KYK55699.1"/>
    <property type="molecule type" value="Genomic_DNA"/>
</dbReference>
<evidence type="ECO:0000313" key="3">
    <source>
        <dbReference type="Proteomes" id="UP000076580"/>
    </source>
</evidence>
<dbReference type="STRING" id="98403.A0A151GF30"/>
<gene>
    <name evidence="2" type="ORF">DCS_07663</name>
</gene>
<dbReference type="Proteomes" id="UP000076580">
    <property type="component" value="Chromosome 03"/>
</dbReference>
<feature type="compositionally biased region" description="Pro residues" evidence="1">
    <location>
        <begin position="105"/>
        <end position="131"/>
    </location>
</feature>
<evidence type="ECO:0000256" key="1">
    <source>
        <dbReference type="SAM" id="MobiDB-lite"/>
    </source>
</evidence>